<evidence type="ECO:0000256" key="2">
    <source>
        <dbReference type="SAM" id="MobiDB-lite"/>
    </source>
</evidence>
<evidence type="ECO:0000313" key="4">
    <source>
        <dbReference type="Proteomes" id="UP000077202"/>
    </source>
</evidence>
<feature type="region of interest" description="Disordered" evidence="2">
    <location>
        <begin position="343"/>
        <end position="363"/>
    </location>
</feature>
<evidence type="ECO:0000313" key="3">
    <source>
        <dbReference type="EMBL" id="OAE31236.1"/>
    </source>
</evidence>
<proteinExistence type="predicted"/>
<sequence length="363" mass="40602">MDVMQRREKPERRLAKRRKVVSDDKEELAHEVRRVDMDVDGARQQRARARPKKRANRRMVTAEVSDSSVEATVAPIVNTSKVVASEVTRPVEIEGPLKVSIEVPIDIPAEPLKEGTELISLISLSSKQTQSTPGEETSQLKVNEDLEKESTLSEEILKQVDAWIGGTVVGAEGITLPTSPMEELQEKETECEVLQLNLAKESGRCTELEETCGELRKSNENAQKVTMDLIARLEKSREAYDEAVKGSDQLITIAEKREKNYIKELAKLEAKEVCIAEELRAKIVETKTAEEDLCSKISEIEEKCDMEFQRAEELSASMSARNQKYEEELADWAKKLVDCESARTSDGTAPQTDSSQAVDIPLL</sequence>
<accession>A0A176WGG5</accession>
<feature type="compositionally biased region" description="Polar residues" evidence="2">
    <location>
        <begin position="344"/>
        <end position="357"/>
    </location>
</feature>
<feature type="coiled-coil region" evidence="1">
    <location>
        <begin position="308"/>
        <end position="342"/>
    </location>
</feature>
<dbReference type="EMBL" id="LVLJ01001131">
    <property type="protein sequence ID" value="OAE31236.1"/>
    <property type="molecule type" value="Genomic_DNA"/>
</dbReference>
<keyword evidence="4" id="KW-1185">Reference proteome</keyword>
<feature type="region of interest" description="Disordered" evidence="2">
    <location>
        <begin position="39"/>
        <end position="59"/>
    </location>
</feature>
<organism evidence="3 4">
    <name type="scientific">Marchantia polymorpha subsp. ruderalis</name>
    <dbReference type="NCBI Taxonomy" id="1480154"/>
    <lineage>
        <taxon>Eukaryota</taxon>
        <taxon>Viridiplantae</taxon>
        <taxon>Streptophyta</taxon>
        <taxon>Embryophyta</taxon>
        <taxon>Marchantiophyta</taxon>
        <taxon>Marchantiopsida</taxon>
        <taxon>Marchantiidae</taxon>
        <taxon>Marchantiales</taxon>
        <taxon>Marchantiaceae</taxon>
        <taxon>Marchantia</taxon>
    </lineage>
</organism>
<dbReference type="AlphaFoldDB" id="A0A176WGG5"/>
<protein>
    <submittedName>
        <fullName evidence="3">Uncharacterized protein</fullName>
    </submittedName>
</protein>
<feature type="coiled-coil region" evidence="1">
    <location>
        <begin position="184"/>
        <end position="225"/>
    </location>
</feature>
<feature type="compositionally biased region" description="Basic and acidic residues" evidence="2">
    <location>
        <begin position="1"/>
        <end position="13"/>
    </location>
</feature>
<keyword evidence="1" id="KW-0175">Coiled coil</keyword>
<evidence type="ECO:0000256" key="1">
    <source>
        <dbReference type="SAM" id="Coils"/>
    </source>
</evidence>
<feature type="region of interest" description="Disordered" evidence="2">
    <location>
        <begin position="1"/>
        <end position="26"/>
    </location>
</feature>
<reference evidence="3" key="1">
    <citation type="submission" date="2016-03" db="EMBL/GenBank/DDBJ databases">
        <title>Mechanisms controlling the formation of the plant cell surface in tip-growing cells are functionally conserved among land plants.</title>
        <authorList>
            <person name="Honkanen S."/>
            <person name="Jones V.A."/>
            <person name="Morieri G."/>
            <person name="Champion C."/>
            <person name="Hetherington A.J."/>
            <person name="Kelly S."/>
            <person name="Saint-Marcoux D."/>
            <person name="Proust H."/>
            <person name="Prescott H."/>
            <person name="Dolan L."/>
        </authorList>
    </citation>
    <scope>NUCLEOTIDE SEQUENCE [LARGE SCALE GENOMIC DNA]</scope>
    <source>
        <tissue evidence="3">Whole gametophyte</tissue>
    </source>
</reference>
<comment type="caution">
    <text evidence="3">The sequence shown here is derived from an EMBL/GenBank/DDBJ whole genome shotgun (WGS) entry which is preliminary data.</text>
</comment>
<dbReference type="Proteomes" id="UP000077202">
    <property type="component" value="Unassembled WGS sequence"/>
</dbReference>
<feature type="compositionally biased region" description="Basic residues" evidence="2">
    <location>
        <begin position="45"/>
        <end position="57"/>
    </location>
</feature>
<gene>
    <name evidence="3" type="ORF">AXG93_2356s1010</name>
</gene>
<name>A0A176WGG5_MARPO</name>